<dbReference type="STRING" id="1162668.LFE_0025"/>
<dbReference type="PANTHER" id="PTHR45138">
    <property type="entry name" value="REGULATORY COMPONENTS OF SENSORY TRANSDUCTION SYSTEM"/>
    <property type="match status" value="1"/>
</dbReference>
<evidence type="ECO:0000256" key="2">
    <source>
        <dbReference type="ARBA" id="ARBA00034247"/>
    </source>
</evidence>
<dbReference type="PANTHER" id="PTHR45138:SF9">
    <property type="entry name" value="DIGUANYLATE CYCLASE DGCM-RELATED"/>
    <property type="match status" value="1"/>
</dbReference>
<dbReference type="InterPro" id="IPR003018">
    <property type="entry name" value="GAF"/>
</dbReference>
<dbReference type="PROSITE" id="PS50887">
    <property type="entry name" value="GGDEF"/>
    <property type="match status" value="1"/>
</dbReference>
<evidence type="ECO:0000259" key="3">
    <source>
        <dbReference type="PROSITE" id="PS50887"/>
    </source>
</evidence>
<dbReference type="AlphaFoldDB" id="I0IKF7"/>
<dbReference type="SUPFAM" id="SSF55781">
    <property type="entry name" value="GAF domain-like"/>
    <property type="match status" value="1"/>
</dbReference>
<dbReference type="Pfam" id="PF01590">
    <property type="entry name" value="GAF"/>
    <property type="match status" value="1"/>
</dbReference>
<dbReference type="InterPro" id="IPR043128">
    <property type="entry name" value="Rev_trsase/Diguanyl_cyclase"/>
</dbReference>
<keyword evidence="5" id="KW-1185">Reference proteome</keyword>
<reference evidence="4 5" key="1">
    <citation type="journal article" date="2012" name="J. Bacteriol.">
        <title>Complete Genome Sequence of Leptospirillum ferrooxidans Strain C2-3, Isolated from a Fresh Volcanic Ash Deposit on the Island of Miyake, Japan.</title>
        <authorList>
            <person name="Fujimura R."/>
            <person name="Sato Y."/>
            <person name="Nishizawa T."/>
            <person name="Oshima K."/>
            <person name="Kim S.-W."/>
            <person name="Hattori M."/>
            <person name="Kamijo T."/>
            <person name="Ohta H."/>
        </authorList>
    </citation>
    <scope>NUCLEOTIDE SEQUENCE [LARGE SCALE GENOMIC DNA]</scope>
    <source>
        <strain evidence="4 5">C2-3</strain>
    </source>
</reference>
<proteinExistence type="predicted"/>
<evidence type="ECO:0000313" key="4">
    <source>
        <dbReference type="EMBL" id="BAM05756.1"/>
    </source>
</evidence>
<dbReference type="GO" id="GO:1902201">
    <property type="term" value="P:negative regulation of bacterial-type flagellum-dependent cell motility"/>
    <property type="evidence" value="ECO:0007669"/>
    <property type="project" value="TreeGrafter"/>
</dbReference>
<dbReference type="Gene3D" id="3.30.70.270">
    <property type="match status" value="1"/>
</dbReference>
<dbReference type="PATRIC" id="fig|1162668.3.peg.30"/>
<dbReference type="GO" id="GO:0052621">
    <property type="term" value="F:diguanylate cyclase activity"/>
    <property type="evidence" value="ECO:0007669"/>
    <property type="project" value="UniProtKB-EC"/>
</dbReference>
<dbReference type="Proteomes" id="UP000007382">
    <property type="component" value="Chromosome"/>
</dbReference>
<dbReference type="CDD" id="cd01949">
    <property type="entry name" value="GGDEF"/>
    <property type="match status" value="1"/>
</dbReference>
<dbReference type="GO" id="GO:0005886">
    <property type="term" value="C:plasma membrane"/>
    <property type="evidence" value="ECO:0007669"/>
    <property type="project" value="TreeGrafter"/>
</dbReference>
<dbReference type="SUPFAM" id="SSF55073">
    <property type="entry name" value="Nucleotide cyclase"/>
    <property type="match status" value="1"/>
</dbReference>
<comment type="catalytic activity">
    <reaction evidence="2">
        <text>2 GTP = 3',3'-c-di-GMP + 2 diphosphate</text>
        <dbReference type="Rhea" id="RHEA:24898"/>
        <dbReference type="ChEBI" id="CHEBI:33019"/>
        <dbReference type="ChEBI" id="CHEBI:37565"/>
        <dbReference type="ChEBI" id="CHEBI:58805"/>
        <dbReference type="EC" id="2.7.7.65"/>
    </reaction>
</comment>
<dbReference type="Pfam" id="PF00990">
    <property type="entry name" value="GGDEF"/>
    <property type="match status" value="1"/>
</dbReference>
<protein>
    <recommendedName>
        <fullName evidence="1">diguanylate cyclase</fullName>
        <ecNumber evidence="1">2.7.7.65</ecNumber>
    </recommendedName>
</protein>
<dbReference type="SMART" id="SM00267">
    <property type="entry name" value="GGDEF"/>
    <property type="match status" value="1"/>
</dbReference>
<dbReference type="GO" id="GO:0043709">
    <property type="term" value="P:cell adhesion involved in single-species biofilm formation"/>
    <property type="evidence" value="ECO:0007669"/>
    <property type="project" value="TreeGrafter"/>
</dbReference>
<gene>
    <name evidence="4" type="ordered locus">LFE_0025</name>
</gene>
<dbReference type="OrthoDB" id="9790367at2"/>
<dbReference type="KEGG" id="lfc:LFE_0025"/>
<dbReference type="EC" id="2.7.7.65" evidence="1"/>
<accession>I0IKF7</accession>
<feature type="domain" description="GGDEF" evidence="3">
    <location>
        <begin position="224"/>
        <end position="358"/>
    </location>
</feature>
<dbReference type="HOGENOM" id="CLU_771163_0_0_0"/>
<dbReference type="InterPro" id="IPR050469">
    <property type="entry name" value="Diguanylate_Cyclase"/>
</dbReference>
<sequence length="359" mass="40986">MGIDSFRILKELLRETSLLTGSVFFQTATQILARQLKADFVFIAYVKEVGRDEMEVLGSWKGGKALGSWAFQLPGTPCELIYADQGVNWSDIQVGGAVCVNESLRNRFESARDTNYEVFIGVPMRDSNKQLIGHIALFFEKPWINQAHQDRIVELVELFSYKVQSELNRHFLEQERASTLLELEKANQNLERETITDPLTQLYNRRYFARSMQEAYSRFNSHDSRYALLVLDVDYFKSINDEYGHDIGDKVLRQVSSVLLANCREDVELLFRIGGEEFAILSQGKYVPSTLQGFAERINQTFRSTPVEGISNRVLTLSIGGAFPIAEDRSWDSLYKRADSALYMAKEAGRDRTVIDGRQ</sequence>
<reference evidence="5" key="2">
    <citation type="submission" date="2012-03" db="EMBL/GenBank/DDBJ databases">
        <title>The complete genome sequence of the pioneer microbe on fresh volcanic deposit, Leptospirillum ferrooxidans strain C2-3.</title>
        <authorList>
            <person name="Fujimura R."/>
            <person name="Sato Y."/>
            <person name="Nishizawa T."/>
            <person name="Nanba K."/>
            <person name="Oshima K."/>
            <person name="Hattori M."/>
            <person name="Kamijo T."/>
            <person name="Ohta H."/>
        </authorList>
    </citation>
    <scope>NUCLEOTIDE SEQUENCE [LARGE SCALE GENOMIC DNA]</scope>
    <source>
        <strain evidence="5">C2-3</strain>
    </source>
</reference>
<dbReference type="RefSeq" id="WP_014448251.1">
    <property type="nucleotide sequence ID" value="NC_017094.1"/>
</dbReference>
<dbReference type="eggNOG" id="COG3706">
    <property type="taxonomic scope" value="Bacteria"/>
</dbReference>
<evidence type="ECO:0000313" key="5">
    <source>
        <dbReference type="Proteomes" id="UP000007382"/>
    </source>
</evidence>
<name>I0IKF7_LEPFC</name>
<dbReference type="InterPro" id="IPR000160">
    <property type="entry name" value="GGDEF_dom"/>
</dbReference>
<dbReference type="NCBIfam" id="TIGR00254">
    <property type="entry name" value="GGDEF"/>
    <property type="match status" value="1"/>
</dbReference>
<dbReference type="FunFam" id="3.30.70.270:FF:000001">
    <property type="entry name" value="Diguanylate cyclase domain protein"/>
    <property type="match status" value="1"/>
</dbReference>
<organism evidence="4 5">
    <name type="scientific">Leptospirillum ferrooxidans (strain C2-3)</name>
    <dbReference type="NCBI Taxonomy" id="1162668"/>
    <lineage>
        <taxon>Bacteria</taxon>
        <taxon>Pseudomonadati</taxon>
        <taxon>Nitrospirota</taxon>
        <taxon>Nitrospiria</taxon>
        <taxon>Nitrospirales</taxon>
        <taxon>Nitrospiraceae</taxon>
        <taxon>Leptospirillum</taxon>
    </lineage>
</organism>
<dbReference type="EMBL" id="AP012342">
    <property type="protein sequence ID" value="BAM05756.1"/>
    <property type="molecule type" value="Genomic_DNA"/>
</dbReference>
<evidence type="ECO:0000256" key="1">
    <source>
        <dbReference type="ARBA" id="ARBA00012528"/>
    </source>
</evidence>
<dbReference type="InterPro" id="IPR029787">
    <property type="entry name" value="Nucleotide_cyclase"/>
</dbReference>